<dbReference type="InterPro" id="IPR000073">
    <property type="entry name" value="AB_hydrolase_1"/>
</dbReference>
<dbReference type="EMBL" id="JBHUDY010000001">
    <property type="protein sequence ID" value="MFD1612263.1"/>
    <property type="molecule type" value="Genomic_DNA"/>
</dbReference>
<protein>
    <submittedName>
        <fullName evidence="2">Alpha/beta fold hydrolase</fullName>
    </submittedName>
</protein>
<dbReference type="Proteomes" id="UP001597115">
    <property type="component" value="Unassembled WGS sequence"/>
</dbReference>
<evidence type="ECO:0000313" key="2">
    <source>
        <dbReference type="EMBL" id="MFD1612263.1"/>
    </source>
</evidence>
<dbReference type="InterPro" id="IPR050266">
    <property type="entry name" value="AB_hydrolase_sf"/>
</dbReference>
<dbReference type="GO" id="GO:0016787">
    <property type="term" value="F:hydrolase activity"/>
    <property type="evidence" value="ECO:0007669"/>
    <property type="project" value="UniProtKB-KW"/>
</dbReference>
<dbReference type="PANTHER" id="PTHR43798">
    <property type="entry name" value="MONOACYLGLYCEROL LIPASE"/>
    <property type="match status" value="1"/>
</dbReference>
<keyword evidence="2" id="KW-0378">Hydrolase</keyword>
<evidence type="ECO:0000259" key="1">
    <source>
        <dbReference type="Pfam" id="PF00561"/>
    </source>
</evidence>
<evidence type="ECO:0000313" key="3">
    <source>
        <dbReference type="Proteomes" id="UP001597115"/>
    </source>
</evidence>
<name>A0ABW4I2Z5_9SPHN</name>
<reference evidence="3" key="1">
    <citation type="journal article" date="2019" name="Int. J. Syst. Evol. Microbiol.">
        <title>The Global Catalogue of Microorganisms (GCM) 10K type strain sequencing project: providing services to taxonomists for standard genome sequencing and annotation.</title>
        <authorList>
            <consortium name="The Broad Institute Genomics Platform"/>
            <consortium name="The Broad Institute Genome Sequencing Center for Infectious Disease"/>
            <person name="Wu L."/>
            <person name="Ma J."/>
        </authorList>
    </citation>
    <scope>NUCLEOTIDE SEQUENCE [LARGE SCALE GENOMIC DNA]</scope>
    <source>
        <strain evidence="3">CGMCC 1.16275</strain>
    </source>
</reference>
<feature type="domain" description="AB hydrolase-1" evidence="1">
    <location>
        <begin position="36"/>
        <end position="137"/>
    </location>
</feature>
<dbReference type="Pfam" id="PF00561">
    <property type="entry name" value="Abhydrolase_1"/>
    <property type="match status" value="1"/>
</dbReference>
<proteinExistence type="predicted"/>
<keyword evidence="3" id="KW-1185">Reference proteome</keyword>
<gene>
    <name evidence="2" type="ORF">ACFSCW_10660</name>
</gene>
<accession>A0ABW4I2Z5</accession>
<dbReference type="Gene3D" id="3.40.50.1820">
    <property type="entry name" value="alpha/beta hydrolase"/>
    <property type="match status" value="1"/>
</dbReference>
<dbReference type="InterPro" id="IPR029058">
    <property type="entry name" value="AB_hydrolase_fold"/>
</dbReference>
<dbReference type="RefSeq" id="WP_380889040.1">
    <property type="nucleotide sequence ID" value="NZ_JBHUDY010000001.1"/>
</dbReference>
<dbReference type="SUPFAM" id="SSF53474">
    <property type="entry name" value="alpha/beta-Hydrolases"/>
    <property type="match status" value="1"/>
</dbReference>
<sequence length="260" mass="27816">MGRCHGRNAEVKASTQFFTAADGVRLAWHELGEGRPVVLIHGYISSADMNWIRFGHAEKVAREGFRVIMPDLRAHGQSDAPHDPALYPPDILTDDGFALIEHLGLADYDLGGYSLGARTVSRMMARGARPGKLVLSGMGLEGLTQTSRRADHFRHVLTNLGSFRPGTPEGNVQGFIKSTKSDPVALLNILNTFSDTPEAVIRAIEAPTQVLCGEEDDDNGSASALAEALPNGRLDLVPGGHMSAVVKPELGTALARFLAA</sequence>
<organism evidence="2 3">
    <name type="scientific">Sphingomonas tabacisoli</name>
    <dbReference type="NCBI Taxonomy" id="2249466"/>
    <lineage>
        <taxon>Bacteria</taxon>
        <taxon>Pseudomonadati</taxon>
        <taxon>Pseudomonadota</taxon>
        <taxon>Alphaproteobacteria</taxon>
        <taxon>Sphingomonadales</taxon>
        <taxon>Sphingomonadaceae</taxon>
        <taxon>Sphingomonas</taxon>
    </lineage>
</organism>
<comment type="caution">
    <text evidence="2">The sequence shown here is derived from an EMBL/GenBank/DDBJ whole genome shotgun (WGS) entry which is preliminary data.</text>
</comment>